<proteinExistence type="predicted"/>
<dbReference type="AlphaFoldDB" id="A0AAV2DM79"/>
<sequence>MLLSSSAYSDCIWKVCTYGSNPVPALHRTSPSLPLVIIWRKWVVHLVPPGSCSTFLASSDNVCFGNFSIGRSMAFDGSLLSKF</sequence>
<evidence type="ECO:0000313" key="2">
    <source>
        <dbReference type="Proteomes" id="UP001497516"/>
    </source>
</evidence>
<keyword evidence="2" id="KW-1185">Reference proteome</keyword>
<dbReference type="Proteomes" id="UP001497516">
    <property type="component" value="Chromosome 3"/>
</dbReference>
<accession>A0AAV2DM79</accession>
<gene>
    <name evidence="1" type="ORF">LTRI10_LOCUS16831</name>
</gene>
<dbReference type="EMBL" id="OZ034816">
    <property type="protein sequence ID" value="CAL1375003.1"/>
    <property type="molecule type" value="Genomic_DNA"/>
</dbReference>
<name>A0AAV2DM79_9ROSI</name>
<protein>
    <submittedName>
        <fullName evidence="1">Uncharacterized protein</fullName>
    </submittedName>
</protein>
<evidence type="ECO:0000313" key="1">
    <source>
        <dbReference type="EMBL" id="CAL1375003.1"/>
    </source>
</evidence>
<reference evidence="1 2" key="1">
    <citation type="submission" date="2024-04" db="EMBL/GenBank/DDBJ databases">
        <authorList>
            <person name="Fracassetti M."/>
        </authorList>
    </citation>
    <scope>NUCLEOTIDE SEQUENCE [LARGE SCALE GENOMIC DNA]</scope>
</reference>
<organism evidence="1 2">
    <name type="scientific">Linum trigynum</name>
    <dbReference type="NCBI Taxonomy" id="586398"/>
    <lineage>
        <taxon>Eukaryota</taxon>
        <taxon>Viridiplantae</taxon>
        <taxon>Streptophyta</taxon>
        <taxon>Embryophyta</taxon>
        <taxon>Tracheophyta</taxon>
        <taxon>Spermatophyta</taxon>
        <taxon>Magnoliopsida</taxon>
        <taxon>eudicotyledons</taxon>
        <taxon>Gunneridae</taxon>
        <taxon>Pentapetalae</taxon>
        <taxon>rosids</taxon>
        <taxon>fabids</taxon>
        <taxon>Malpighiales</taxon>
        <taxon>Linaceae</taxon>
        <taxon>Linum</taxon>
    </lineage>
</organism>